<organism evidence="3">
    <name type="scientific">Streptomyces sp. NBC_01401</name>
    <dbReference type="NCBI Taxonomy" id="2903854"/>
    <lineage>
        <taxon>Bacteria</taxon>
        <taxon>Bacillati</taxon>
        <taxon>Actinomycetota</taxon>
        <taxon>Actinomycetes</taxon>
        <taxon>Kitasatosporales</taxon>
        <taxon>Streptomycetaceae</taxon>
        <taxon>Streptomyces</taxon>
    </lineage>
</organism>
<protein>
    <submittedName>
        <fullName evidence="3">Nitroreductase family protein</fullName>
    </submittedName>
</protein>
<proteinExistence type="predicted"/>
<dbReference type="Gene3D" id="3.40.109.10">
    <property type="entry name" value="NADH Oxidase"/>
    <property type="match status" value="1"/>
</dbReference>
<feature type="transmembrane region" description="Helical" evidence="1">
    <location>
        <begin position="191"/>
        <end position="211"/>
    </location>
</feature>
<accession>A0AAU3GWG5</accession>
<feature type="domain" description="Nitroreductase" evidence="2">
    <location>
        <begin position="58"/>
        <end position="222"/>
    </location>
</feature>
<dbReference type="InterPro" id="IPR029479">
    <property type="entry name" value="Nitroreductase"/>
</dbReference>
<keyword evidence="1" id="KW-0812">Transmembrane</keyword>
<dbReference type="Pfam" id="PF00881">
    <property type="entry name" value="Nitroreductase"/>
    <property type="match status" value="1"/>
</dbReference>
<dbReference type="SUPFAM" id="SSF55469">
    <property type="entry name" value="FMN-dependent nitroreductase-like"/>
    <property type="match status" value="1"/>
</dbReference>
<dbReference type="AlphaFoldDB" id="A0AAU3GWG5"/>
<keyword evidence="1" id="KW-0472">Membrane</keyword>
<sequence>MSSSPHDLAGELLTAFRAPAPAQAPGPGRVRSAPVPLGPAIRFPAQERERESLRTVLERRRSIRFFGPGPVDASLVADVVAGGLTQDAETWPQEQEHCPLQTDVVAFRLDGLEPAMYSLDTHAGTERAGERSYVQVAPLPEPEARHDLTLQWEFCDSAAIISIAADLDRASEVHGAHGYRLLMSRAAAAAYAMWLDAVALGLVGTVFAGFIPASVRQPLRSDGASRHQIFALALGGAPVPPPHTAPGPTGHR</sequence>
<evidence type="ECO:0000256" key="1">
    <source>
        <dbReference type="SAM" id="Phobius"/>
    </source>
</evidence>
<evidence type="ECO:0000259" key="2">
    <source>
        <dbReference type="Pfam" id="PF00881"/>
    </source>
</evidence>
<dbReference type="EMBL" id="CP109535">
    <property type="protein sequence ID" value="WTY96488.1"/>
    <property type="molecule type" value="Genomic_DNA"/>
</dbReference>
<dbReference type="GO" id="GO:0016491">
    <property type="term" value="F:oxidoreductase activity"/>
    <property type="evidence" value="ECO:0007669"/>
    <property type="project" value="InterPro"/>
</dbReference>
<dbReference type="InterPro" id="IPR000415">
    <property type="entry name" value="Nitroreductase-like"/>
</dbReference>
<gene>
    <name evidence="3" type="ORF">OG626_17010</name>
</gene>
<keyword evidence="1" id="KW-1133">Transmembrane helix</keyword>
<reference evidence="3" key="1">
    <citation type="submission" date="2022-10" db="EMBL/GenBank/DDBJ databases">
        <title>The complete genomes of actinobacterial strains from the NBC collection.</title>
        <authorList>
            <person name="Joergensen T.S."/>
            <person name="Alvarez Arevalo M."/>
            <person name="Sterndorff E.B."/>
            <person name="Faurdal D."/>
            <person name="Vuksanovic O."/>
            <person name="Mourched A.-S."/>
            <person name="Charusanti P."/>
            <person name="Shaw S."/>
            <person name="Blin K."/>
            <person name="Weber T."/>
        </authorList>
    </citation>
    <scope>NUCLEOTIDE SEQUENCE</scope>
    <source>
        <strain evidence="3">NBC_01401</strain>
    </source>
</reference>
<evidence type="ECO:0000313" key="3">
    <source>
        <dbReference type="EMBL" id="WTY96488.1"/>
    </source>
</evidence>
<name>A0AAU3GWG5_9ACTN</name>